<reference evidence="1" key="1">
    <citation type="journal article" date="2014" name="Front. Microbiol.">
        <title>High frequency of phylogenetically diverse reductive dehalogenase-homologous genes in deep subseafloor sedimentary metagenomes.</title>
        <authorList>
            <person name="Kawai M."/>
            <person name="Futagami T."/>
            <person name="Toyoda A."/>
            <person name="Takaki Y."/>
            <person name="Nishi S."/>
            <person name="Hori S."/>
            <person name="Arai W."/>
            <person name="Tsubouchi T."/>
            <person name="Morono Y."/>
            <person name="Uchiyama I."/>
            <person name="Ito T."/>
            <person name="Fujiyama A."/>
            <person name="Inagaki F."/>
            <person name="Takami H."/>
        </authorList>
    </citation>
    <scope>NUCLEOTIDE SEQUENCE</scope>
    <source>
        <strain evidence="1">Expedition CK06-06</strain>
    </source>
</reference>
<gene>
    <name evidence="1" type="ORF">S01H1_80176</name>
</gene>
<protein>
    <recommendedName>
        <fullName evidence="2">PKD domain-containing protein</fullName>
    </recommendedName>
</protein>
<accession>X0YAG1</accession>
<dbReference type="EMBL" id="BARS01054113">
    <property type="protein sequence ID" value="GAG45718.1"/>
    <property type="molecule type" value="Genomic_DNA"/>
</dbReference>
<name>X0YAG1_9ZZZZ</name>
<evidence type="ECO:0008006" key="2">
    <source>
        <dbReference type="Google" id="ProtNLM"/>
    </source>
</evidence>
<dbReference type="InterPro" id="IPR035986">
    <property type="entry name" value="PKD_dom_sf"/>
</dbReference>
<sequence length="222" mass="23095">DAGTPQTITLPAGATMDGSVFDDGVALPLTILWTQQSGPGTAVFLDDSDPTTTVTFDVDGDYTLNLHADDTEFTDDDTVTITVQPALATIVLNTRVEYKLPADQNWSISGTVANTDAQELIDSLLYDAIYDIRATNVNVDNGDESDSVQIQGSTLQNPIEIVNPAVDSAVGSLTQIQADGVDAPVSAHWAGGSPTLLDVNPTPGGAIAFPANIVDGYQSGNG</sequence>
<organism evidence="1">
    <name type="scientific">marine sediment metagenome</name>
    <dbReference type="NCBI Taxonomy" id="412755"/>
    <lineage>
        <taxon>unclassified sequences</taxon>
        <taxon>metagenomes</taxon>
        <taxon>ecological metagenomes</taxon>
    </lineage>
</organism>
<dbReference type="AlphaFoldDB" id="X0YAG1"/>
<dbReference type="InterPro" id="IPR013783">
    <property type="entry name" value="Ig-like_fold"/>
</dbReference>
<dbReference type="Gene3D" id="2.60.40.10">
    <property type="entry name" value="Immunoglobulins"/>
    <property type="match status" value="1"/>
</dbReference>
<dbReference type="SUPFAM" id="SSF49299">
    <property type="entry name" value="PKD domain"/>
    <property type="match status" value="1"/>
</dbReference>
<dbReference type="Pfam" id="PF22352">
    <property type="entry name" value="K319L-like_PKD"/>
    <property type="match status" value="1"/>
</dbReference>
<feature type="non-terminal residue" evidence="1">
    <location>
        <position position="1"/>
    </location>
</feature>
<proteinExistence type="predicted"/>
<feature type="non-terminal residue" evidence="1">
    <location>
        <position position="222"/>
    </location>
</feature>
<evidence type="ECO:0000313" key="1">
    <source>
        <dbReference type="EMBL" id="GAG45718.1"/>
    </source>
</evidence>
<comment type="caution">
    <text evidence="1">The sequence shown here is derived from an EMBL/GenBank/DDBJ whole genome shotgun (WGS) entry which is preliminary data.</text>
</comment>